<organism evidence="1 2">
    <name type="scientific">Chryseobacterium luquanense</name>
    <dbReference type="NCBI Taxonomy" id="2983766"/>
    <lineage>
        <taxon>Bacteria</taxon>
        <taxon>Pseudomonadati</taxon>
        <taxon>Bacteroidota</taxon>
        <taxon>Flavobacteriia</taxon>
        <taxon>Flavobacteriales</taxon>
        <taxon>Weeksellaceae</taxon>
        <taxon>Chryseobacterium group</taxon>
        <taxon>Chryseobacterium</taxon>
    </lineage>
</organism>
<comment type="caution">
    <text evidence="1">The sequence shown here is derived from an EMBL/GenBank/DDBJ whole genome shotgun (WGS) entry which is preliminary data.</text>
</comment>
<evidence type="ECO:0000313" key="2">
    <source>
        <dbReference type="Proteomes" id="UP001070176"/>
    </source>
</evidence>
<gene>
    <name evidence="1" type="ORF">OEA66_12585</name>
</gene>
<sequence length="246" mass="28638">MKKTILLIMLFVANIHFYNAQKKDIVISNITKSCDNLLGSNIYDYELCKNWKTLSKKKVKKIILLSDTVSHHTIHYAATEFPFWINADISMNNKKYKMKINGGSYFYLSEVSTNKVQLYAFKEPSLDYFICGIGSEDDSLCIENKQLAKEIVINNNNKILSMWKNAYNLKDKNDNMYEIFIDEDKCLVSLNKNQLKCIILKEGNKVIKIYSGERVKVAGYKQEQFNEGDYVTTLYKMKNTFKINDE</sequence>
<dbReference type="Proteomes" id="UP001070176">
    <property type="component" value="Unassembled WGS sequence"/>
</dbReference>
<reference evidence="1" key="1">
    <citation type="submission" date="2022-10" db="EMBL/GenBank/DDBJ databases">
        <title>Chryseobacterium sp. nov., a novel bacterial species.</title>
        <authorList>
            <person name="Cao Y."/>
        </authorList>
    </citation>
    <scope>NUCLEOTIDE SEQUENCE</scope>
    <source>
        <strain evidence="1">KC 927</strain>
    </source>
</reference>
<name>A0ABT3Y4X2_9FLAO</name>
<dbReference type="RefSeq" id="WP_267281705.1">
    <property type="nucleotide sequence ID" value="NZ_JAOVZV010000015.1"/>
</dbReference>
<keyword evidence="2" id="KW-1185">Reference proteome</keyword>
<protein>
    <submittedName>
        <fullName evidence="1">Uncharacterized protein</fullName>
    </submittedName>
</protein>
<evidence type="ECO:0000313" key="1">
    <source>
        <dbReference type="EMBL" id="MCX8533189.1"/>
    </source>
</evidence>
<dbReference type="EMBL" id="JAOVZV010000015">
    <property type="protein sequence ID" value="MCX8533189.1"/>
    <property type="molecule type" value="Genomic_DNA"/>
</dbReference>
<proteinExistence type="predicted"/>
<accession>A0ABT3Y4X2</accession>